<proteinExistence type="predicted"/>
<reference evidence="2" key="1">
    <citation type="submission" date="2015-07" db="EMBL/GenBank/DDBJ databases">
        <title>Fjat-10036 dsm4.</title>
        <authorList>
            <person name="Liu B."/>
            <person name="Wang J."/>
            <person name="Zhu Y."/>
            <person name="Liu G."/>
            <person name="Chen Q."/>
            <person name="Chen Z."/>
            <person name="Lan J."/>
            <person name="Che J."/>
            <person name="Ge C."/>
            <person name="Shi H."/>
            <person name="Pan Z."/>
            <person name="Liu X."/>
        </authorList>
    </citation>
    <scope>NUCLEOTIDE SEQUENCE [LARGE SCALE GENOMIC DNA]</scope>
    <source>
        <strain evidence="2">DSM 4</strain>
    </source>
</reference>
<evidence type="ECO:0000313" key="1">
    <source>
        <dbReference type="EMBL" id="KON88932.1"/>
    </source>
</evidence>
<organism evidence="1 2">
    <name type="scientific">Sporosarcina globispora</name>
    <name type="common">Bacillus globisporus</name>
    <dbReference type="NCBI Taxonomy" id="1459"/>
    <lineage>
        <taxon>Bacteria</taxon>
        <taxon>Bacillati</taxon>
        <taxon>Bacillota</taxon>
        <taxon>Bacilli</taxon>
        <taxon>Bacillales</taxon>
        <taxon>Caryophanaceae</taxon>
        <taxon>Sporosarcina</taxon>
    </lineage>
</organism>
<dbReference type="EMBL" id="LGUF01000007">
    <property type="protein sequence ID" value="KON88932.1"/>
    <property type="molecule type" value="Genomic_DNA"/>
</dbReference>
<evidence type="ECO:0000313" key="2">
    <source>
        <dbReference type="Proteomes" id="UP000037109"/>
    </source>
</evidence>
<protein>
    <submittedName>
        <fullName evidence="1">Uncharacterized protein</fullName>
    </submittedName>
</protein>
<gene>
    <name evidence="1" type="ORF">AF332_20490</name>
</gene>
<accession>A0A0M0GHH3</accession>
<keyword evidence="2" id="KW-1185">Reference proteome</keyword>
<dbReference type="AlphaFoldDB" id="A0A0M0GHH3"/>
<dbReference type="PATRIC" id="fig|1459.3.peg.4521"/>
<comment type="caution">
    <text evidence="1">The sequence shown here is derived from an EMBL/GenBank/DDBJ whole genome shotgun (WGS) entry which is preliminary data.</text>
</comment>
<dbReference type="Proteomes" id="UP000037109">
    <property type="component" value="Unassembled WGS sequence"/>
</dbReference>
<name>A0A0M0GHH3_SPOGL</name>
<dbReference type="RefSeq" id="WP_053436318.1">
    <property type="nucleotide sequence ID" value="NZ_LGUF01000007.1"/>
</dbReference>
<sequence length="147" mass="17511">MENFSIDNDALTSYLQLFKPDIEYQIVDLYNEDFVVVIGEKSWSFVFLEKSVIILFIINGSIKDMFPMNYDYFISDELFKDIENLSFIPSRIRRYQELGVKRFKAEIMEQLQLGNIYTNSEGTTAIWNDYNLKFRFDSLFRLANIFI</sequence>
<dbReference type="STRING" id="1459.AF332_20490"/>
<dbReference type="OrthoDB" id="9959413at2"/>